<evidence type="ECO:0000256" key="2">
    <source>
        <dbReference type="ARBA" id="ARBA00023136"/>
    </source>
</evidence>
<name>A0ABY5TMF4_9GAMM</name>
<dbReference type="Pfam" id="PF03968">
    <property type="entry name" value="LptD_N"/>
    <property type="match status" value="1"/>
</dbReference>
<dbReference type="HAMAP" id="MF_01411">
    <property type="entry name" value="LPS_assembly_LptD"/>
    <property type="match status" value="1"/>
</dbReference>
<evidence type="ECO:0000313" key="7">
    <source>
        <dbReference type="EMBL" id="UVW34952.1"/>
    </source>
</evidence>
<keyword evidence="2 4" id="KW-0472">Membrane</keyword>
<comment type="subcellular location">
    <subcellularLocation>
        <location evidence="4">Cell outer membrane</location>
    </subcellularLocation>
</comment>
<accession>A0ABY5TMF4</accession>
<comment type="subunit">
    <text evidence="4">Component of the lipopolysaccharide transport and assembly complex. Interacts with LptE and LptA.</text>
</comment>
<comment type="caution">
    <text evidence="4">Lacks conserved residue(s) required for the propagation of feature annotation.</text>
</comment>
<feature type="domain" description="LptD C-terminal" evidence="6">
    <location>
        <begin position="405"/>
        <end position="784"/>
    </location>
</feature>
<organism evidence="7 8">
    <name type="scientific">SAR92 clade bacterium H455</name>
    <dbReference type="NCBI Taxonomy" id="2974818"/>
    <lineage>
        <taxon>Bacteria</taxon>
        <taxon>Pseudomonadati</taxon>
        <taxon>Pseudomonadota</taxon>
        <taxon>Gammaproteobacteria</taxon>
        <taxon>Cellvibrionales</taxon>
        <taxon>Porticoccaceae</taxon>
        <taxon>SAR92 clade</taxon>
    </lineage>
</organism>
<evidence type="ECO:0000256" key="4">
    <source>
        <dbReference type="HAMAP-Rule" id="MF_01411"/>
    </source>
</evidence>
<dbReference type="PANTHER" id="PTHR30189:SF1">
    <property type="entry name" value="LPS-ASSEMBLY PROTEIN LPTD"/>
    <property type="match status" value="1"/>
</dbReference>
<proteinExistence type="inferred from homology"/>
<evidence type="ECO:0000259" key="6">
    <source>
        <dbReference type="Pfam" id="PF04453"/>
    </source>
</evidence>
<evidence type="ECO:0000259" key="5">
    <source>
        <dbReference type="Pfam" id="PF03968"/>
    </source>
</evidence>
<dbReference type="Gene3D" id="2.60.450.10">
    <property type="entry name" value="Lipopolysaccharide (LPS) transport protein A like domain"/>
    <property type="match status" value="1"/>
</dbReference>
<dbReference type="InterPro" id="IPR050218">
    <property type="entry name" value="LptD"/>
</dbReference>
<reference evidence="7" key="1">
    <citation type="submission" date="2022-08" db="EMBL/GenBank/DDBJ databases">
        <title>Catabolic pathway analysis in culturable SAR92 clade bacteria reveals their overlooked roles in DMSP degradation in coastal seas.</title>
        <authorList>
            <person name="He X."/>
            <person name="Zhang X."/>
            <person name="Zhang Y."/>
        </authorList>
    </citation>
    <scope>NUCLEOTIDE SEQUENCE</scope>
    <source>
        <strain evidence="7">H455</strain>
    </source>
</reference>
<dbReference type="InterPro" id="IPR020889">
    <property type="entry name" value="LipoPS_assembly_LptD"/>
</dbReference>
<keyword evidence="1 4" id="KW-0732">Signal</keyword>
<protein>
    <recommendedName>
        <fullName evidence="4">LPS-assembly protein LptD</fullName>
    </recommendedName>
</protein>
<comment type="function">
    <text evidence="4">Together with LptE, is involved in the assembly of lipopolysaccharide (LPS) at the surface of the outer membrane.</text>
</comment>
<sequence length="876" mass="98387">MSPIFNPKLSPISSLVQSLGFACSEQGKVSRHALFAAIILPFLSAGLSSNVSAEEVHVTWNCVAGPDNKWLCNEEQIVASSRNRPARANIPNLTASDEPRVAAVRNLDWLEEDQMTGEQRLRIEGNCCGAYVEPARDYPDADLNPEEASLQVNANSTEALENNVAVLEGDVQISQGYRQIRSNSARIDQTNRNVDLQGNVQFREPGMLLLGSSAEIDIDSKEVTINNATYVLHEAAVRGSAKTLTRTNDGVITISDATYSTCEPGDSTWQMATTEIAIDQQSGFATVKNAQLRVKDIPVFYFPWIKFPINDQRSSGLLFPTINSSTDNGFDYAQPIYWNLAPDYDATITPRLIQERGIGIEVELRHLSRHSETTATAAFLGSDKGGSDEENIDPGTGLPEHLGEDRYLTGLTHLGGIGKAWSTFLDLNNVSDNDYFNDFGSLGQESRSRINLRRVAGVSYKTDNWNYRVEAQDHQIIVDGLEEQYSVLPKVTANGHYRFDNNLVVDLNNQTARFDHDDPGFVTGDRHRLDYGISWDKRWTWGYFRPQYRLKHLAYNLDNQASSQQDINNSAVTVPVSSLDASLFLERPASFFDGYTQTLEPRLYYVKSKFRDQSGLPDFDTREFTPSYDLLFRDERFNGGDRISDEERLTIALTTRYIDSKSGQERFSASIAQAINYIDRRVTLSSNLSEDEIGELARRQSPLAIKLAGRLNKSWRFSSDVVYDTHDNDLAKSSIALRYNDRQNRLLNFSYNSTRRAPRLFDGAPLDQNIKQADISGLVPLQGNFNLVGRWNHDFTNSRMLDVFAGFEYNSCCWRASLVARRSLDRKDEILLPEEDLKLTNGIFFQIQFKGLAGANGRVDSMLKNGIYGYGSQENL</sequence>
<gene>
    <name evidence="4" type="primary">lptD</name>
    <name evidence="7" type="ORF">NYF23_13190</name>
</gene>
<evidence type="ECO:0000313" key="8">
    <source>
        <dbReference type="Proteomes" id="UP001059934"/>
    </source>
</evidence>
<feature type="domain" description="Organic solvent tolerance-like N-terminal" evidence="5">
    <location>
        <begin position="151"/>
        <end position="283"/>
    </location>
</feature>
<dbReference type="InterPro" id="IPR005653">
    <property type="entry name" value="OstA-like_N"/>
</dbReference>
<keyword evidence="3 4" id="KW-0998">Cell outer membrane</keyword>
<evidence type="ECO:0000256" key="3">
    <source>
        <dbReference type="ARBA" id="ARBA00023237"/>
    </source>
</evidence>
<evidence type="ECO:0000256" key="1">
    <source>
        <dbReference type="ARBA" id="ARBA00022729"/>
    </source>
</evidence>
<dbReference type="InterPro" id="IPR007543">
    <property type="entry name" value="LptD_C"/>
</dbReference>
<dbReference type="EMBL" id="CP103416">
    <property type="protein sequence ID" value="UVW34952.1"/>
    <property type="molecule type" value="Genomic_DNA"/>
</dbReference>
<dbReference type="Pfam" id="PF04453">
    <property type="entry name" value="LptD"/>
    <property type="match status" value="1"/>
</dbReference>
<dbReference type="Proteomes" id="UP001059934">
    <property type="component" value="Chromosome"/>
</dbReference>
<dbReference type="PANTHER" id="PTHR30189">
    <property type="entry name" value="LPS-ASSEMBLY PROTEIN"/>
    <property type="match status" value="1"/>
</dbReference>
<keyword evidence="8" id="KW-1185">Reference proteome</keyword>
<comment type="similarity">
    <text evidence="4">Belongs to the LptD family.</text>
</comment>